<gene>
    <name evidence="1" type="ORF">ACFSJF_06570</name>
</gene>
<dbReference type="RefSeq" id="WP_377555492.1">
    <property type="nucleotide sequence ID" value="NZ_JBHUHQ010000013.1"/>
</dbReference>
<dbReference type="Proteomes" id="UP001597383">
    <property type="component" value="Unassembled WGS sequence"/>
</dbReference>
<sequence>MSNPKRMLFIGVVLFLLVGCTTDTNNGTNGDKNTVELTKISNLNNDIDQQPANKAKDILSQKKNVTAVKAVNTSKKLLITIEVPHHERFQLASTRKKLKDEMKKKFPKMEVELSTDQKIILEVEKLEKKLQKGSIKKKDLEKKVKKIMDLSQEQT</sequence>
<comment type="caution">
    <text evidence="1">The sequence shown here is derived from an EMBL/GenBank/DDBJ whole genome shotgun (WGS) entry which is preliminary data.</text>
</comment>
<dbReference type="PROSITE" id="PS51257">
    <property type="entry name" value="PROKAR_LIPOPROTEIN"/>
    <property type="match status" value="1"/>
</dbReference>
<evidence type="ECO:0008006" key="3">
    <source>
        <dbReference type="Google" id="ProtNLM"/>
    </source>
</evidence>
<keyword evidence="2" id="KW-1185">Reference proteome</keyword>
<name>A0ABW4VZX7_9BACI</name>
<dbReference type="EMBL" id="JBHUHQ010000013">
    <property type="protein sequence ID" value="MFD2043918.1"/>
    <property type="molecule type" value="Genomic_DNA"/>
</dbReference>
<evidence type="ECO:0000313" key="1">
    <source>
        <dbReference type="EMBL" id="MFD2043918.1"/>
    </source>
</evidence>
<organism evidence="1 2">
    <name type="scientific">Ornithinibacillus salinisoli</name>
    <dbReference type="NCBI Taxonomy" id="1848459"/>
    <lineage>
        <taxon>Bacteria</taxon>
        <taxon>Bacillati</taxon>
        <taxon>Bacillota</taxon>
        <taxon>Bacilli</taxon>
        <taxon>Bacillales</taxon>
        <taxon>Bacillaceae</taxon>
        <taxon>Ornithinibacillus</taxon>
    </lineage>
</organism>
<evidence type="ECO:0000313" key="2">
    <source>
        <dbReference type="Proteomes" id="UP001597383"/>
    </source>
</evidence>
<protein>
    <recommendedName>
        <fullName evidence="3">Sporulation protein</fullName>
    </recommendedName>
</protein>
<reference evidence="2" key="1">
    <citation type="journal article" date="2019" name="Int. J. Syst. Evol. Microbiol.">
        <title>The Global Catalogue of Microorganisms (GCM) 10K type strain sequencing project: providing services to taxonomists for standard genome sequencing and annotation.</title>
        <authorList>
            <consortium name="The Broad Institute Genomics Platform"/>
            <consortium name="The Broad Institute Genome Sequencing Center for Infectious Disease"/>
            <person name="Wu L."/>
            <person name="Ma J."/>
        </authorList>
    </citation>
    <scope>NUCLEOTIDE SEQUENCE [LARGE SCALE GENOMIC DNA]</scope>
    <source>
        <strain evidence="2">R28</strain>
    </source>
</reference>
<proteinExistence type="predicted"/>
<accession>A0ABW4VZX7</accession>